<evidence type="ECO:0000313" key="2">
    <source>
        <dbReference type="Proteomes" id="UP001054252"/>
    </source>
</evidence>
<accession>A0AAV5II63</accession>
<sequence>MLDLNVQKMSAECSSKQNHLLFEEDFGANFRKVQGKNKKISRALKAPCPHEHEADATCVLRTEENTKPLPVPDDRGVKGQSLSYHFEHQQAQRQSAELGCNAKVCSTSGKAARPLGCVALLIDQ</sequence>
<name>A0AAV5II63_9ROSI</name>
<evidence type="ECO:0000313" key="1">
    <source>
        <dbReference type="EMBL" id="GKV01622.1"/>
    </source>
</evidence>
<gene>
    <name evidence="1" type="ORF">SLEP1_g14167</name>
</gene>
<comment type="caution">
    <text evidence="1">The sequence shown here is derived from an EMBL/GenBank/DDBJ whole genome shotgun (WGS) entry which is preliminary data.</text>
</comment>
<protein>
    <submittedName>
        <fullName evidence="1">Uncharacterized protein</fullName>
    </submittedName>
</protein>
<organism evidence="1 2">
    <name type="scientific">Rubroshorea leprosula</name>
    <dbReference type="NCBI Taxonomy" id="152421"/>
    <lineage>
        <taxon>Eukaryota</taxon>
        <taxon>Viridiplantae</taxon>
        <taxon>Streptophyta</taxon>
        <taxon>Embryophyta</taxon>
        <taxon>Tracheophyta</taxon>
        <taxon>Spermatophyta</taxon>
        <taxon>Magnoliopsida</taxon>
        <taxon>eudicotyledons</taxon>
        <taxon>Gunneridae</taxon>
        <taxon>Pentapetalae</taxon>
        <taxon>rosids</taxon>
        <taxon>malvids</taxon>
        <taxon>Malvales</taxon>
        <taxon>Dipterocarpaceae</taxon>
        <taxon>Rubroshorea</taxon>
    </lineage>
</organism>
<dbReference type="Proteomes" id="UP001054252">
    <property type="component" value="Unassembled WGS sequence"/>
</dbReference>
<proteinExistence type="predicted"/>
<reference evidence="1 2" key="1">
    <citation type="journal article" date="2021" name="Commun. Biol.">
        <title>The genome of Shorea leprosula (Dipterocarpaceae) highlights the ecological relevance of drought in aseasonal tropical rainforests.</title>
        <authorList>
            <person name="Ng K.K.S."/>
            <person name="Kobayashi M.J."/>
            <person name="Fawcett J.A."/>
            <person name="Hatakeyama M."/>
            <person name="Paape T."/>
            <person name="Ng C.H."/>
            <person name="Ang C.C."/>
            <person name="Tnah L.H."/>
            <person name="Lee C.T."/>
            <person name="Nishiyama T."/>
            <person name="Sese J."/>
            <person name="O'Brien M.J."/>
            <person name="Copetti D."/>
            <person name="Mohd Noor M.I."/>
            <person name="Ong R.C."/>
            <person name="Putra M."/>
            <person name="Sireger I.Z."/>
            <person name="Indrioko S."/>
            <person name="Kosugi Y."/>
            <person name="Izuno A."/>
            <person name="Isagi Y."/>
            <person name="Lee S.L."/>
            <person name="Shimizu K.K."/>
        </authorList>
    </citation>
    <scope>NUCLEOTIDE SEQUENCE [LARGE SCALE GENOMIC DNA]</scope>
    <source>
        <strain evidence="1">214</strain>
    </source>
</reference>
<dbReference type="AlphaFoldDB" id="A0AAV5II63"/>
<keyword evidence="2" id="KW-1185">Reference proteome</keyword>
<dbReference type="EMBL" id="BPVZ01000017">
    <property type="protein sequence ID" value="GKV01622.1"/>
    <property type="molecule type" value="Genomic_DNA"/>
</dbReference>